<dbReference type="RefSeq" id="WP_197534455.1">
    <property type="nucleotide sequence ID" value="NZ_CP036276.1"/>
</dbReference>
<evidence type="ECO:0000256" key="1">
    <source>
        <dbReference type="SAM" id="MobiDB-lite"/>
    </source>
</evidence>
<proteinExistence type="predicted"/>
<accession>A0A517ZW70</accession>
<dbReference type="AlphaFoldDB" id="A0A517ZW70"/>
<feature type="region of interest" description="Disordered" evidence="1">
    <location>
        <begin position="1"/>
        <end position="73"/>
    </location>
</feature>
<protein>
    <submittedName>
        <fullName evidence="2">Uncharacterized protein</fullName>
    </submittedName>
</protein>
<organism evidence="2 3">
    <name type="scientific">Symmachiella dynata</name>
    <dbReference type="NCBI Taxonomy" id="2527995"/>
    <lineage>
        <taxon>Bacteria</taxon>
        <taxon>Pseudomonadati</taxon>
        <taxon>Planctomycetota</taxon>
        <taxon>Planctomycetia</taxon>
        <taxon>Planctomycetales</taxon>
        <taxon>Planctomycetaceae</taxon>
        <taxon>Symmachiella</taxon>
    </lineage>
</organism>
<sequence>MAKKKQTRKKAAKRKATKKKAAGRKPAAKRKSVAKKPLNKPLKKKTAARKVKKKKVGKRKAAKKKAKRAASLGRPKFTGEAALDQVFKEDYHARQIFTFLGVSSLKELEKFGPEEIVDRLSAPLVQTVQQIRKRLADHNRHLAGDLDYAVQRKQQRMAK</sequence>
<dbReference type="KEGG" id="sdyn:Mal52_52640"/>
<feature type="compositionally biased region" description="Basic residues" evidence="1">
    <location>
        <begin position="1"/>
        <end position="68"/>
    </location>
</feature>
<gene>
    <name evidence="2" type="ORF">Mal52_52640</name>
</gene>
<dbReference type="Proteomes" id="UP000319383">
    <property type="component" value="Chromosome"/>
</dbReference>
<evidence type="ECO:0000313" key="2">
    <source>
        <dbReference type="EMBL" id="QDU46742.1"/>
    </source>
</evidence>
<evidence type="ECO:0000313" key="3">
    <source>
        <dbReference type="Proteomes" id="UP000319383"/>
    </source>
</evidence>
<reference evidence="2 3" key="1">
    <citation type="submission" date="2019-02" db="EMBL/GenBank/DDBJ databases">
        <title>Deep-cultivation of Planctomycetes and their phenomic and genomic characterization uncovers novel biology.</title>
        <authorList>
            <person name="Wiegand S."/>
            <person name="Jogler M."/>
            <person name="Boedeker C."/>
            <person name="Pinto D."/>
            <person name="Vollmers J."/>
            <person name="Rivas-Marin E."/>
            <person name="Kohn T."/>
            <person name="Peeters S.H."/>
            <person name="Heuer A."/>
            <person name="Rast P."/>
            <person name="Oberbeckmann S."/>
            <person name="Bunk B."/>
            <person name="Jeske O."/>
            <person name="Meyerdierks A."/>
            <person name="Storesund J.E."/>
            <person name="Kallscheuer N."/>
            <person name="Luecker S."/>
            <person name="Lage O.M."/>
            <person name="Pohl T."/>
            <person name="Merkel B.J."/>
            <person name="Hornburger P."/>
            <person name="Mueller R.-W."/>
            <person name="Bruemmer F."/>
            <person name="Labrenz M."/>
            <person name="Spormann A.M."/>
            <person name="Op den Camp H."/>
            <person name="Overmann J."/>
            <person name="Amann R."/>
            <person name="Jetten M.S.M."/>
            <person name="Mascher T."/>
            <person name="Medema M.H."/>
            <person name="Devos D.P."/>
            <person name="Kaster A.-K."/>
            <person name="Ovreas L."/>
            <person name="Rohde M."/>
            <person name="Galperin M.Y."/>
            <person name="Jogler C."/>
        </authorList>
    </citation>
    <scope>NUCLEOTIDE SEQUENCE [LARGE SCALE GENOMIC DNA]</scope>
    <source>
        <strain evidence="2 3">Mal52</strain>
    </source>
</reference>
<keyword evidence="3" id="KW-1185">Reference proteome</keyword>
<name>A0A517ZW70_9PLAN</name>
<dbReference type="EMBL" id="CP036276">
    <property type="protein sequence ID" value="QDU46742.1"/>
    <property type="molecule type" value="Genomic_DNA"/>
</dbReference>